<dbReference type="Gene3D" id="2.130.10.10">
    <property type="entry name" value="YVTN repeat-like/Quinoprotein amine dehydrogenase"/>
    <property type="match status" value="1"/>
</dbReference>
<sequence>MKKSLLLAVLALAFSLAACGQAEEKNNKVTEQSETQTNEDGNVGEGASDSFFEVFDGKIDHIHGVGYSGNQSKPFYAAHDGLKVYDGGKWFKTKEQNNDYMGFNATKDGFYTSGHPGQDSSLPNPLGIQKSTDDGKTLEHLALEGETDFHLMGVGYENQVIFLMNPQKNSMMEKGKFYLSEDNAETWKEVAANGLDDTLLSVAVHPQKADYLAASGQQGIYLSKDKGETFERISKSGQGTSVFFTNDSLIYGTYDGTAKLTKVSLSDETEEEIALPKMKEDAVMYFAQNPNNEQEMTFVSFNGDIYYTTDGAKNWDAIVEAGKIK</sequence>
<feature type="signal peptide" evidence="3">
    <location>
        <begin position="1"/>
        <end position="22"/>
    </location>
</feature>
<dbReference type="RefSeq" id="WP_019380845.1">
    <property type="nucleotide sequence ID" value="NZ_CP015507.1"/>
</dbReference>
<gene>
    <name evidence="5" type="ORF">A361_28115</name>
</gene>
<dbReference type="EMBL" id="CP015507">
    <property type="protein sequence ID" value="AND43039.1"/>
    <property type="molecule type" value="Genomic_DNA"/>
</dbReference>
<evidence type="ECO:0000259" key="4">
    <source>
        <dbReference type="Pfam" id="PF15902"/>
    </source>
</evidence>
<feature type="chain" id="PRO_5007818334" description="Sortilin N-terminal domain-containing protein" evidence="3">
    <location>
        <begin position="23"/>
        <end position="325"/>
    </location>
</feature>
<evidence type="ECO:0000256" key="1">
    <source>
        <dbReference type="ARBA" id="ARBA00022737"/>
    </source>
</evidence>
<evidence type="ECO:0000313" key="6">
    <source>
        <dbReference type="Proteomes" id="UP000077856"/>
    </source>
</evidence>
<dbReference type="eggNOG" id="COG4447">
    <property type="taxonomic scope" value="Bacteria"/>
</dbReference>
<dbReference type="PROSITE" id="PS51257">
    <property type="entry name" value="PROKAR_LIPOPROTEIN"/>
    <property type="match status" value="1"/>
</dbReference>
<evidence type="ECO:0000256" key="3">
    <source>
        <dbReference type="SAM" id="SignalP"/>
    </source>
</evidence>
<organism evidence="5 6">
    <name type="scientific">Cytobacillus oceanisediminis 2691</name>
    <dbReference type="NCBI Taxonomy" id="1196031"/>
    <lineage>
        <taxon>Bacteria</taxon>
        <taxon>Bacillati</taxon>
        <taxon>Bacillota</taxon>
        <taxon>Bacilli</taxon>
        <taxon>Bacillales</taxon>
        <taxon>Bacillaceae</taxon>
        <taxon>Cytobacillus</taxon>
    </lineage>
</organism>
<protein>
    <recommendedName>
        <fullName evidence="4">Sortilin N-terminal domain-containing protein</fullName>
    </recommendedName>
</protein>
<keyword evidence="3" id="KW-0732">Signal</keyword>
<dbReference type="Proteomes" id="UP000077856">
    <property type="component" value="Plasmid pBO1"/>
</dbReference>
<geneLocation type="plasmid" evidence="6">
    <name>pbo1</name>
</geneLocation>
<evidence type="ECO:0000313" key="5">
    <source>
        <dbReference type="EMBL" id="AND43039.1"/>
    </source>
</evidence>
<reference evidence="5 6" key="1">
    <citation type="submission" date="2016-04" db="EMBL/GenBank/DDBJ databases">
        <title>Complete genome sequence of Bacillus oceanisediminis strain 2691.</title>
        <authorList>
            <person name="Jeong H."/>
            <person name="Kim H.J."/>
            <person name="Lee D.-W."/>
        </authorList>
    </citation>
    <scope>NUCLEOTIDE SEQUENCE [LARGE SCALE GENOMIC DNA]</scope>
    <source>
        <strain evidence="5 6">2691</strain>
        <plasmid evidence="6">pbo1</plasmid>
    </source>
</reference>
<dbReference type="SUPFAM" id="SSF110296">
    <property type="entry name" value="Oligoxyloglucan reducing end-specific cellobiohydrolase"/>
    <property type="match status" value="1"/>
</dbReference>
<name>A0A160MHT4_9BACI</name>
<dbReference type="NCBIfam" id="NF045728">
    <property type="entry name" value="glycosyl_F510_1955"/>
    <property type="match status" value="1"/>
</dbReference>
<dbReference type="KEGG" id="bon:A361_28115"/>
<dbReference type="AlphaFoldDB" id="A0A160MHT4"/>
<dbReference type="InterPro" id="IPR031778">
    <property type="entry name" value="Sortilin_N"/>
</dbReference>
<dbReference type="InterPro" id="IPR054817">
    <property type="entry name" value="Glycosyl_F510_1955-like"/>
</dbReference>
<keyword evidence="1" id="KW-0677">Repeat</keyword>
<evidence type="ECO:0000256" key="2">
    <source>
        <dbReference type="SAM" id="MobiDB-lite"/>
    </source>
</evidence>
<feature type="domain" description="Sortilin N-terminal" evidence="4">
    <location>
        <begin position="130"/>
        <end position="246"/>
    </location>
</feature>
<feature type="compositionally biased region" description="Polar residues" evidence="2">
    <location>
        <begin position="29"/>
        <end position="40"/>
    </location>
</feature>
<proteinExistence type="predicted"/>
<dbReference type="Pfam" id="PF15902">
    <property type="entry name" value="Sortilin-Vps10"/>
    <property type="match status" value="1"/>
</dbReference>
<dbReference type="InterPro" id="IPR015943">
    <property type="entry name" value="WD40/YVTN_repeat-like_dom_sf"/>
</dbReference>
<feature type="region of interest" description="Disordered" evidence="2">
    <location>
        <begin position="24"/>
        <end position="45"/>
    </location>
</feature>
<keyword evidence="5" id="KW-0614">Plasmid</keyword>
<accession>A0A160MHT4</accession>